<keyword evidence="2" id="KW-0812">Transmembrane</keyword>
<organism evidence="3 4">
    <name type="scientific">Actinophytocola xinjiangensis</name>
    <dbReference type="NCBI Taxonomy" id="485602"/>
    <lineage>
        <taxon>Bacteria</taxon>
        <taxon>Bacillati</taxon>
        <taxon>Actinomycetota</taxon>
        <taxon>Actinomycetes</taxon>
        <taxon>Pseudonocardiales</taxon>
        <taxon>Pseudonocardiaceae</taxon>
    </lineage>
</organism>
<name>A0A7Z1AUK2_9PSEU</name>
<dbReference type="Proteomes" id="UP000185696">
    <property type="component" value="Unassembled WGS sequence"/>
</dbReference>
<dbReference type="RefSeq" id="WP_075138622.1">
    <property type="nucleotide sequence ID" value="NZ_MSIF01000051.1"/>
</dbReference>
<evidence type="ECO:0000256" key="1">
    <source>
        <dbReference type="SAM" id="MobiDB-lite"/>
    </source>
</evidence>
<evidence type="ECO:0000313" key="3">
    <source>
        <dbReference type="EMBL" id="OLF04265.1"/>
    </source>
</evidence>
<sequence>MPDIEDRLRCALHDLADEVPTTPDARAGLTRRLTGRPRSPVWAAAAAAVVVAAAVAVPVALSGNSPPTTGIGTGGAAPSVTTSPPESTNLGDIPWPYRTPRSSIGWSGEGAPFRQFMVAINHDGEVCYVLEGRYENPPTLEDTCEPMPAWGIAHVVESRALGHVDLPMPAAVRAELTDRMVFLLAPEVARLDVRRADGSLLPAWTRYDQLVGVAPVEKGRGFVFADFAGPTEGFGYTAYDSAGNVLEEAIT</sequence>
<evidence type="ECO:0000313" key="4">
    <source>
        <dbReference type="Proteomes" id="UP000185696"/>
    </source>
</evidence>
<dbReference type="EMBL" id="MSIF01000051">
    <property type="protein sequence ID" value="OLF04265.1"/>
    <property type="molecule type" value="Genomic_DNA"/>
</dbReference>
<dbReference type="AlphaFoldDB" id="A0A7Z1AUK2"/>
<comment type="caution">
    <text evidence="3">The sequence shown here is derived from an EMBL/GenBank/DDBJ whole genome shotgun (WGS) entry which is preliminary data.</text>
</comment>
<keyword evidence="4" id="KW-1185">Reference proteome</keyword>
<keyword evidence="2" id="KW-0472">Membrane</keyword>
<feature type="compositionally biased region" description="Polar residues" evidence="1">
    <location>
        <begin position="80"/>
        <end position="90"/>
    </location>
</feature>
<evidence type="ECO:0000256" key="2">
    <source>
        <dbReference type="SAM" id="Phobius"/>
    </source>
</evidence>
<gene>
    <name evidence="3" type="ORF">BLA60_41590</name>
</gene>
<protein>
    <submittedName>
        <fullName evidence="3">Uncharacterized protein</fullName>
    </submittedName>
</protein>
<feature type="region of interest" description="Disordered" evidence="1">
    <location>
        <begin position="69"/>
        <end position="94"/>
    </location>
</feature>
<dbReference type="OrthoDB" id="9915954at2"/>
<reference evidence="3 4" key="1">
    <citation type="submission" date="2016-12" db="EMBL/GenBank/DDBJ databases">
        <title>The draft genome sequence of Actinophytocola xinjiangensis.</title>
        <authorList>
            <person name="Wang W."/>
            <person name="Yuan L."/>
        </authorList>
    </citation>
    <scope>NUCLEOTIDE SEQUENCE [LARGE SCALE GENOMIC DNA]</scope>
    <source>
        <strain evidence="3 4">CGMCC 4.4663</strain>
    </source>
</reference>
<feature type="transmembrane region" description="Helical" evidence="2">
    <location>
        <begin position="41"/>
        <end position="61"/>
    </location>
</feature>
<accession>A0A7Z1AUK2</accession>
<proteinExistence type="predicted"/>
<keyword evidence="2" id="KW-1133">Transmembrane helix</keyword>